<dbReference type="InterPro" id="IPR036058">
    <property type="entry name" value="Kazal_dom_sf"/>
</dbReference>
<accession>A0A834IFP3</accession>
<evidence type="ECO:0000313" key="4">
    <source>
        <dbReference type="Proteomes" id="UP000625711"/>
    </source>
</evidence>
<dbReference type="PANTHER" id="PTHR21179:SF1">
    <property type="entry name" value="KAZ1-TYPE SERINE PROTEASE INHIBITOR-LIKE PROTEIN TYPE EPSILON-RELATED"/>
    <property type="match status" value="1"/>
</dbReference>
<dbReference type="InterPro" id="IPR002350">
    <property type="entry name" value="Kazal_dom"/>
</dbReference>
<comment type="caution">
    <text evidence="3">The sequence shown here is derived from an EMBL/GenBank/DDBJ whole genome shotgun (WGS) entry which is preliminary data.</text>
</comment>
<proteinExistence type="predicted"/>
<dbReference type="EMBL" id="JAACXV010000406">
    <property type="protein sequence ID" value="KAF7278137.1"/>
    <property type="molecule type" value="Genomic_DNA"/>
</dbReference>
<feature type="signal peptide" evidence="1">
    <location>
        <begin position="1"/>
        <end position="20"/>
    </location>
</feature>
<dbReference type="AlphaFoldDB" id="A0A834IFP3"/>
<protein>
    <recommendedName>
        <fullName evidence="2">Kazal-like domain-containing protein</fullName>
    </recommendedName>
</protein>
<feature type="chain" id="PRO_5032928936" description="Kazal-like domain-containing protein" evidence="1">
    <location>
        <begin position="21"/>
        <end position="153"/>
    </location>
</feature>
<evidence type="ECO:0000313" key="3">
    <source>
        <dbReference type="EMBL" id="KAF7278137.1"/>
    </source>
</evidence>
<keyword evidence="1" id="KW-0732">Signal</keyword>
<gene>
    <name evidence="3" type="ORF">GWI33_008754</name>
</gene>
<sequence>MQSFIFGCLIILLNTNFIMCRSFPIDHINTDNTGPLERVKRQFGPFQQNDDRIFFDNDYQFNDFLLPNWQNNLFQNNMRLRTTPSLPESTTVAIPGMGTTVSACESRCLTTPQYNPVCGDNNITYFNIEKYRCAVKCGRNVRIVANRACPRTR</sequence>
<reference evidence="3" key="1">
    <citation type="submission" date="2020-08" db="EMBL/GenBank/DDBJ databases">
        <title>Genome sequencing and assembly of the red palm weevil Rhynchophorus ferrugineus.</title>
        <authorList>
            <person name="Dias G.B."/>
            <person name="Bergman C.M."/>
            <person name="Manee M."/>
        </authorList>
    </citation>
    <scope>NUCLEOTIDE SEQUENCE</scope>
    <source>
        <strain evidence="3">AA-2017</strain>
        <tissue evidence="3">Whole larva</tissue>
    </source>
</reference>
<name>A0A834IFP3_RHYFE</name>
<keyword evidence="4" id="KW-1185">Reference proteome</keyword>
<dbReference type="CDD" id="cd00104">
    <property type="entry name" value="KAZAL_FS"/>
    <property type="match status" value="1"/>
</dbReference>
<dbReference type="PROSITE" id="PS51465">
    <property type="entry name" value="KAZAL_2"/>
    <property type="match status" value="1"/>
</dbReference>
<evidence type="ECO:0000256" key="1">
    <source>
        <dbReference type="SAM" id="SignalP"/>
    </source>
</evidence>
<dbReference type="SUPFAM" id="SSF100895">
    <property type="entry name" value="Kazal-type serine protease inhibitors"/>
    <property type="match status" value="1"/>
</dbReference>
<dbReference type="Proteomes" id="UP000625711">
    <property type="component" value="Unassembled WGS sequence"/>
</dbReference>
<dbReference type="InterPro" id="IPR039932">
    <property type="entry name" value="Spink4-like"/>
</dbReference>
<dbReference type="GO" id="GO:0004867">
    <property type="term" value="F:serine-type endopeptidase inhibitor activity"/>
    <property type="evidence" value="ECO:0007669"/>
    <property type="project" value="InterPro"/>
</dbReference>
<organism evidence="3 4">
    <name type="scientific">Rhynchophorus ferrugineus</name>
    <name type="common">Red palm weevil</name>
    <name type="synonym">Curculio ferrugineus</name>
    <dbReference type="NCBI Taxonomy" id="354439"/>
    <lineage>
        <taxon>Eukaryota</taxon>
        <taxon>Metazoa</taxon>
        <taxon>Ecdysozoa</taxon>
        <taxon>Arthropoda</taxon>
        <taxon>Hexapoda</taxon>
        <taxon>Insecta</taxon>
        <taxon>Pterygota</taxon>
        <taxon>Neoptera</taxon>
        <taxon>Endopterygota</taxon>
        <taxon>Coleoptera</taxon>
        <taxon>Polyphaga</taxon>
        <taxon>Cucujiformia</taxon>
        <taxon>Curculionidae</taxon>
        <taxon>Dryophthorinae</taxon>
        <taxon>Rhynchophorus</taxon>
    </lineage>
</organism>
<evidence type="ECO:0000259" key="2">
    <source>
        <dbReference type="PROSITE" id="PS51465"/>
    </source>
</evidence>
<dbReference type="PANTHER" id="PTHR21179">
    <property type="entry name" value="SERINE-TYPE ENDOPEPTIDASE INHIBITOR"/>
    <property type="match status" value="1"/>
</dbReference>
<feature type="domain" description="Kazal-like" evidence="2">
    <location>
        <begin position="98"/>
        <end position="151"/>
    </location>
</feature>
<dbReference type="OrthoDB" id="126772at2759"/>
<dbReference type="Gene3D" id="3.30.60.30">
    <property type="match status" value="1"/>
</dbReference>